<comment type="caution">
    <text evidence="2">The sequence shown here is derived from an EMBL/GenBank/DDBJ whole genome shotgun (WGS) entry which is preliminary data.</text>
</comment>
<proteinExistence type="predicted"/>
<reference evidence="2" key="1">
    <citation type="submission" date="2022-10" db="EMBL/GenBank/DDBJ databases">
        <title>Flavobacterium sp. nov., a bacterium isolated from lake sediment.</title>
        <authorList>
            <person name="Qu J.-H."/>
        </authorList>
    </citation>
    <scope>NUCLEOTIDE SEQUENCE</scope>
    <source>
        <strain evidence="2">TH16-21</strain>
    </source>
</reference>
<evidence type="ECO:0000313" key="2">
    <source>
        <dbReference type="EMBL" id="MCW1147516.1"/>
    </source>
</evidence>
<evidence type="ECO:0000259" key="1">
    <source>
        <dbReference type="Pfam" id="PF04536"/>
    </source>
</evidence>
<feature type="domain" description="TPM" evidence="1">
    <location>
        <begin position="40"/>
        <end position="163"/>
    </location>
</feature>
<dbReference type="Gene3D" id="3.10.310.50">
    <property type="match status" value="1"/>
</dbReference>
<organism evidence="2 3">
    <name type="scientific">Flavobacterium lacisediminis</name>
    <dbReference type="NCBI Taxonomy" id="2989705"/>
    <lineage>
        <taxon>Bacteria</taxon>
        <taxon>Pseudomonadati</taxon>
        <taxon>Bacteroidota</taxon>
        <taxon>Flavobacteriia</taxon>
        <taxon>Flavobacteriales</taxon>
        <taxon>Flavobacteriaceae</taxon>
        <taxon>Flavobacterium</taxon>
    </lineage>
</organism>
<gene>
    <name evidence="2" type="ORF">OJ995_04705</name>
</gene>
<keyword evidence="3" id="KW-1185">Reference proteome</keyword>
<dbReference type="EMBL" id="JAPCIO010000002">
    <property type="protein sequence ID" value="MCW1147516.1"/>
    <property type="molecule type" value="Genomic_DNA"/>
</dbReference>
<dbReference type="PANTHER" id="PTHR30373">
    <property type="entry name" value="UPF0603 PROTEIN YGCG"/>
    <property type="match status" value="1"/>
</dbReference>
<dbReference type="Proteomes" id="UP001165677">
    <property type="component" value="Unassembled WGS sequence"/>
</dbReference>
<evidence type="ECO:0000313" key="3">
    <source>
        <dbReference type="Proteomes" id="UP001165677"/>
    </source>
</evidence>
<accession>A0ABT3EG18</accession>
<name>A0ABT3EG18_9FLAO</name>
<dbReference type="PANTHER" id="PTHR30373:SF2">
    <property type="entry name" value="UPF0603 PROTEIN YGCG"/>
    <property type="match status" value="1"/>
</dbReference>
<dbReference type="Pfam" id="PF04536">
    <property type="entry name" value="TPM_phosphatase"/>
    <property type="match status" value="1"/>
</dbReference>
<dbReference type="InterPro" id="IPR007621">
    <property type="entry name" value="TPM_dom"/>
</dbReference>
<protein>
    <submittedName>
        <fullName evidence="2">TPM domain-containing protein</fullName>
    </submittedName>
</protein>
<sequence>MNKTYFIILLTILFTNTFFAQVNPQLENKKGNLPEILYFVNDFEGILSWEEVPIIDEKLEAYFKQSEHKIILVTTPSIDPYEDIFNYSLDLAININTKQKKNAEIVIVISKNLREIQIQNVDQIREKLTDEETKNIIENFIIPEFKNDKYFTGIINGIEQIKKELQ</sequence>
<dbReference type="RefSeq" id="WP_264368359.1">
    <property type="nucleotide sequence ID" value="NZ_JAPCIO010000002.1"/>
</dbReference>